<evidence type="ECO:0000256" key="2">
    <source>
        <dbReference type="ARBA" id="ARBA00023287"/>
    </source>
</evidence>
<dbReference type="EMBL" id="BCMH01000009">
    <property type="protein sequence ID" value="GAX03733.1"/>
    <property type="molecule type" value="Genomic_DNA"/>
</dbReference>
<name>A0A1Z5IPQ4_9LACO</name>
<evidence type="ECO:0000313" key="5">
    <source>
        <dbReference type="Proteomes" id="UP000198430"/>
    </source>
</evidence>
<dbReference type="RefSeq" id="WP_089088701.1">
    <property type="nucleotide sequence ID" value="NZ_BCMH01000009.1"/>
</dbReference>
<dbReference type="Proteomes" id="UP000198430">
    <property type="component" value="Unassembled WGS sequence"/>
</dbReference>
<comment type="caution">
    <text evidence="4">The sequence shown here is derived from an EMBL/GenBank/DDBJ whole genome shotgun (WGS) entry which is preliminary data.</text>
</comment>
<protein>
    <recommendedName>
        <fullName evidence="6">Competence protein ComGD</fullName>
    </recommendedName>
</protein>
<sequence length="148" mass="16942">MAMKSKLDREAFTMIEMLITLVIVSGILILIMIGSQRFSDPSLQTERAFWASFDSYWKQALYEAQYRGQKTEITIQPGSPVIFHTAKNDKQLAMPKSMHPKQSERILIRSNATVSPRTVAFASDIDQRTYRLVIQMGWGVYHVDRQAA</sequence>
<keyword evidence="3" id="KW-1133">Transmembrane helix</keyword>
<dbReference type="GO" id="GO:0009986">
    <property type="term" value="C:cell surface"/>
    <property type="evidence" value="ECO:0007669"/>
    <property type="project" value="UniProtKB-SubCell"/>
</dbReference>
<comment type="subcellular location">
    <subcellularLocation>
        <location evidence="1">Cell surface</location>
    </subcellularLocation>
</comment>
<proteinExistence type="predicted"/>
<dbReference type="GO" id="GO:0030420">
    <property type="term" value="P:establishment of competence for transformation"/>
    <property type="evidence" value="ECO:0007669"/>
    <property type="project" value="UniProtKB-KW"/>
</dbReference>
<dbReference type="NCBIfam" id="TIGR02532">
    <property type="entry name" value="IV_pilin_GFxxxE"/>
    <property type="match status" value="1"/>
</dbReference>
<keyword evidence="2" id="KW-0178">Competence</keyword>
<keyword evidence="3" id="KW-0472">Membrane</keyword>
<accession>A0A1Z5IPQ4</accession>
<gene>
    <name evidence="4" type="ORF">IWT140_01358</name>
</gene>
<feature type="transmembrane region" description="Helical" evidence="3">
    <location>
        <begin position="12"/>
        <end position="33"/>
    </location>
</feature>
<keyword evidence="5" id="KW-1185">Reference proteome</keyword>
<evidence type="ECO:0008006" key="6">
    <source>
        <dbReference type="Google" id="ProtNLM"/>
    </source>
</evidence>
<reference evidence="4 5" key="1">
    <citation type="submission" date="2015-11" db="EMBL/GenBank/DDBJ databases">
        <title>Draft genome sequences of new species of the genus Lactobacillus isolated from orchardgrass silage.</title>
        <authorList>
            <person name="Tohno M."/>
            <person name="Tanizawa Y."/>
            <person name="Arita M."/>
        </authorList>
    </citation>
    <scope>NUCLEOTIDE SEQUENCE [LARGE SCALE GENOMIC DNA]</scope>
    <source>
        <strain evidence="4 5">IWT140</strain>
    </source>
</reference>
<organism evidence="4 5">
    <name type="scientific">Secundilactobacillus pentosiphilus</name>
    <dbReference type="NCBI Taxonomy" id="1714682"/>
    <lineage>
        <taxon>Bacteria</taxon>
        <taxon>Bacillati</taxon>
        <taxon>Bacillota</taxon>
        <taxon>Bacilli</taxon>
        <taxon>Lactobacillales</taxon>
        <taxon>Lactobacillaceae</taxon>
        <taxon>Secundilactobacillus</taxon>
    </lineage>
</organism>
<dbReference type="AlphaFoldDB" id="A0A1Z5IPQ4"/>
<keyword evidence="3" id="KW-0812">Transmembrane</keyword>
<evidence type="ECO:0000256" key="3">
    <source>
        <dbReference type="SAM" id="Phobius"/>
    </source>
</evidence>
<evidence type="ECO:0000313" key="4">
    <source>
        <dbReference type="EMBL" id="GAX03733.1"/>
    </source>
</evidence>
<evidence type="ECO:0000256" key="1">
    <source>
        <dbReference type="ARBA" id="ARBA00004241"/>
    </source>
</evidence>
<dbReference type="InterPro" id="IPR012902">
    <property type="entry name" value="N_methyl_site"/>
</dbReference>